<protein>
    <recommendedName>
        <fullName evidence="5">NAD(P)-binding protein</fullName>
    </recommendedName>
</protein>
<sequence>MPRSIADLRAANVRAATALTTSNPSFVPLAVLLGGTSGIGLATAYALSTAFRGKIHLVLSSRSASKAADVIRGLPFPPTEENGGSVEFASVDATSMRSVRELGAQVREKAEAKTGGKVNYLVLSCGQLVLQGSDRTEEGIERKLAMNYYARWALAELLRPQLEAARAASQPARVISILAPGRGGPIDTSDFGLHKEAERSGKSVLKLGQWLRKAEEAGVTYNDWAAEHYAARSSGLSVFHSYPGIVKTDVMSNMPLPVRVLSAPLFYLGISAEESGEEHASFLLGEEFKEGGAFFRGPRGKEIPPTHIKGLEGEARQKKIEELWEHTLQVTGIGA</sequence>
<dbReference type="InterPro" id="IPR002347">
    <property type="entry name" value="SDR_fam"/>
</dbReference>
<dbReference type="PANTHER" id="PTHR47534:SF3">
    <property type="entry name" value="ALCOHOL DEHYDROGENASE-LIKE C-TERMINAL DOMAIN-CONTAINING PROTEIN"/>
    <property type="match status" value="1"/>
</dbReference>
<gene>
    <name evidence="3" type="ORF">OC842_003106</name>
</gene>
<dbReference type="PRINTS" id="PR00081">
    <property type="entry name" value="GDHRDH"/>
</dbReference>
<keyword evidence="2" id="KW-0472">Membrane</keyword>
<organism evidence="3 4">
    <name type="scientific">Tilletia horrida</name>
    <dbReference type="NCBI Taxonomy" id="155126"/>
    <lineage>
        <taxon>Eukaryota</taxon>
        <taxon>Fungi</taxon>
        <taxon>Dikarya</taxon>
        <taxon>Basidiomycota</taxon>
        <taxon>Ustilaginomycotina</taxon>
        <taxon>Exobasidiomycetes</taxon>
        <taxon>Tilletiales</taxon>
        <taxon>Tilletiaceae</taxon>
        <taxon>Tilletia</taxon>
    </lineage>
</organism>
<dbReference type="Proteomes" id="UP001176521">
    <property type="component" value="Unassembled WGS sequence"/>
</dbReference>
<evidence type="ECO:0000313" key="4">
    <source>
        <dbReference type="Proteomes" id="UP001176521"/>
    </source>
</evidence>
<dbReference type="SUPFAM" id="SSF51735">
    <property type="entry name" value="NAD(P)-binding Rossmann-fold domains"/>
    <property type="match status" value="1"/>
</dbReference>
<dbReference type="InterPro" id="IPR036291">
    <property type="entry name" value="NAD(P)-bd_dom_sf"/>
</dbReference>
<accession>A0AAN6JKH7</accession>
<keyword evidence="4" id="KW-1185">Reference proteome</keyword>
<evidence type="ECO:0008006" key="5">
    <source>
        <dbReference type="Google" id="ProtNLM"/>
    </source>
</evidence>
<dbReference type="AlphaFoldDB" id="A0AAN6JKH7"/>
<dbReference type="Gene3D" id="3.40.50.720">
    <property type="entry name" value="NAD(P)-binding Rossmann-like Domain"/>
    <property type="match status" value="1"/>
</dbReference>
<dbReference type="GO" id="GO:0016491">
    <property type="term" value="F:oxidoreductase activity"/>
    <property type="evidence" value="ECO:0007669"/>
    <property type="project" value="UniProtKB-KW"/>
</dbReference>
<keyword evidence="2" id="KW-1133">Transmembrane helix</keyword>
<evidence type="ECO:0000256" key="2">
    <source>
        <dbReference type="SAM" id="Phobius"/>
    </source>
</evidence>
<feature type="transmembrane region" description="Helical" evidence="2">
    <location>
        <begin position="26"/>
        <end position="47"/>
    </location>
</feature>
<dbReference type="PANTHER" id="PTHR47534">
    <property type="entry name" value="YALI0E05731P"/>
    <property type="match status" value="1"/>
</dbReference>
<evidence type="ECO:0000256" key="1">
    <source>
        <dbReference type="ARBA" id="ARBA00023002"/>
    </source>
</evidence>
<proteinExistence type="predicted"/>
<dbReference type="InterPro" id="IPR052228">
    <property type="entry name" value="Sec_Metab_Biosynth_Oxidored"/>
</dbReference>
<keyword evidence="1" id="KW-0560">Oxidoreductase</keyword>
<evidence type="ECO:0000313" key="3">
    <source>
        <dbReference type="EMBL" id="KAK0533038.1"/>
    </source>
</evidence>
<dbReference type="EMBL" id="JAPDMQ010000146">
    <property type="protein sequence ID" value="KAK0533038.1"/>
    <property type="molecule type" value="Genomic_DNA"/>
</dbReference>
<comment type="caution">
    <text evidence="3">The sequence shown here is derived from an EMBL/GenBank/DDBJ whole genome shotgun (WGS) entry which is preliminary data.</text>
</comment>
<dbReference type="Pfam" id="PF00106">
    <property type="entry name" value="adh_short"/>
    <property type="match status" value="1"/>
</dbReference>
<keyword evidence="2" id="KW-0812">Transmembrane</keyword>
<reference evidence="3" key="1">
    <citation type="journal article" date="2023" name="PhytoFront">
        <title>Draft Genome Resources of Seven Strains of Tilletia horrida, Causal Agent of Kernel Smut of Rice.</title>
        <authorList>
            <person name="Khanal S."/>
            <person name="Antony Babu S."/>
            <person name="Zhou X.G."/>
        </authorList>
    </citation>
    <scope>NUCLEOTIDE SEQUENCE</scope>
    <source>
        <strain evidence="3">TX3</strain>
    </source>
</reference>
<name>A0AAN6JKH7_9BASI</name>